<dbReference type="STRING" id="1797985.A2Y83_03495"/>
<sequence length="178" mass="21068">MENLERQTYNITEKNKEELALIEEIKKLQQFELAEAQQLKNNDKNIPSHIQEFLVVEPKFLSDTDKEAFKKFQEFLQMKGKINSLDELEKFTDYFKRYKLQCDKESKKLTILKKMKEEGKDMKEIQQTIQEINQEPDIPDNSKFFMDYIVNRINGENSLLISKLMDAAKGSKARTAYL</sequence>
<proteinExistence type="predicted"/>
<evidence type="ECO:0000313" key="2">
    <source>
        <dbReference type="Proteomes" id="UP000178323"/>
    </source>
</evidence>
<evidence type="ECO:0000313" key="1">
    <source>
        <dbReference type="EMBL" id="OGF21688.1"/>
    </source>
</evidence>
<dbReference type="Proteomes" id="UP000178323">
    <property type="component" value="Unassembled WGS sequence"/>
</dbReference>
<reference evidence="1 2" key="1">
    <citation type="journal article" date="2016" name="Nat. Commun.">
        <title>Thousands of microbial genomes shed light on interconnected biogeochemical processes in an aquifer system.</title>
        <authorList>
            <person name="Anantharaman K."/>
            <person name="Brown C.T."/>
            <person name="Hug L.A."/>
            <person name="Sharon I."/>
            <person name="Castelle C.J."/>
            <person name="Probst A.J."/>
            <person name="Thomas B.C."/>
            <person name="Singh A."/>
            <person name="Wilkins M.J."/>
            <person name="Karaoz U."/>
            <person name="Brodie E.L."/>
            <person name="Williams K.H."/>
            <person name="Hubbard S.S."/>
            <person name="Banfield J.F."/>
        </authorList>
    </citation>
    <scope>NUCLEOTIDE SEQUENCE [LARGE SCALE GENOMIC DNA]</scope>
</reference>
<dbReference type="AlphaFoldDB" id="A0A1F5S4R0"/>
<accession>A0A1F5S4R0</accession>
<protein>
    <submittedName>
        <fullName evidence="1">Uncharacterized protein</fullName>
    </submittedName>
</protein>
<comment type="caution">
    <text evidence="1">The sequence shown here is derived from an EMBL/GenBank/DDBJ whole genome shotgun (WGS) entry which is preliminary data.</text>
</comment>
<dbReference type="EMBL" id="MFFS01000056">
    <property type="protein sequence ID" value="OGF21688.1"/>
    <property type="molecule type" value="Genomic_DNA"/>
</dbReference>
<gene>
    <name evidence="1" type="ORF">A2Y83_03495</name>
</gene>
<organism evidence="1 2">
    <name type="scientific">Candidatus Falkowbacteria bacterium RBG_13_39_14</name>
    <dbReference type="NCBI Taxonomy" id="1797985"/>
    <lineage>
        <taxon>Bacteria</taxon>
        <taxon>Candidatus Falkowiibacteriota</taxon>
    </lineage>
</organism>
<name>A0A1F5S4R0_9BACT</name>